<evidence type="ECO:0000313" key="2">
    <source>
        <dbReference type="EMBL" id="MWG35780.1"/>
    </source>
</evidence>
<feature type="transmembrane region" description="Helical" evidence="1">
    <location>
        <begin position="36"/>
        <end position="53"/>
    </location>
</feature>
<evidence type="ECO:0000256" key="1">
    <source>
        <dbReference type="SAM" id="Phobius"/>
    </source>
</evidence>
<keyword evidence="1" id="KW-0472">Membrane</keyword>
<sequence length="55" mass="5427">MSVEPSGRRAIAGVQLSLVAVFLVLAADYGVDAVTVVAGGLLVVGCVLVSTGLRG</sequence>
<dbReference type="Proteomes" id="UP000451471">
    <property type="component" value="Unassembled WGS sequence"/>
</dbReference>
<dbReference type="RefSeq" id="WP_158205449.1">
    <property type="nucleotide sequence ID" value="NZ_WSZK01000026.1"/>
</dbReference>
<evidence type="ECO:0000313" key="3">
    <source>
        <dbReference type="Proteomes" id="UP000451471"/>
    </source>
</evidence>
<comment type="caution">
    <text evidence="2">The sequence shown here is derived from an EMBL/GenBank/DDBJ whole genome shotgun (WGS) entry which is preliminary data.</text>
</comment>
<dbReference type="AlphaFoldDB" id="A0A6B0GM96"/>
<accession>A0A6B0GM96</accession>
<proteinExistence type="predicted"/>
<name>A0A6B0GM96_9EURY</name>
<organism evidence="2 3">
    <name type="scientific">Halomarina oriensis</name>
    <dbReference type="NCBI Taxonomy" id="671145"/>
    <lineage>
        <taxon>Archaea</taxon>
        <taxon>Methanobacteriati</taxon>
        <taxon>Methanobacteriota</taxon>
        <taxon>Stenosarchaea group</taxon>
        <taxon>Halobacteria</taxon>
        <taxon>Halobacteriales</taxon>
        <taxon>Natronomonadaceae</taxon>
        <taxon>Halomarina</taxon>
    </lineage>
</organism>
<gene>
    <name evidence="2" type="ORF">GQS65_15025</name>
</gene>
<reference evidence="2 3" key="1">
    <citation type="submission" date="2019-12" db="EMBL/GenBank/DDBJ databases">
        <title>Halocatena pleomorpha gen. nov. sp. nov., an extremely halophilic archaeon of family Halobacteriaceae isolated from saltpan soil.</title>
        <authorList>
            <person name="Pal Y."/>
            <person name="Verma A."/>
            <person name="Krishnamurthi S."/>
            <person name="Kumar P."/>
        </authorList>
    </citation>
    <scope>NUCLEOTIDE SEQUENCE [LARGE SCALE GENOMIC DNA]</scope>
    <source>
        <strain evidence="2 3">JCM 16495</strain>
    </source>
</reference>
<keyword evidence="1" id="KW-1133">Transmembrane helix</keyword>
<keyword evidence="3" id="KW-1185">Reference proteome</keyword>
<protein>
    <submittedName>
        <fullName evidence="2">Uncharacterized protein</fullName>
    </submittedName>
</protein>
<dbReference type="EMBL" id="WSZK01000026">
    <property type="protein sequence ID" value="MWG35780.1"/>
    <property type="molecule type" value="Genomic_DNA"/>
</dbReference>
<keyword evidence="1" id="KW-0812">Transmembrane</keyword>